<keyword evidence="2" id="KW-0472">Membrane</keyword>
<feature type="region of interest" description="Disordered" evidence="1">
    <location>
        <begin position="81"/>
        <end position="109"/>
    </location>
</feature>
<proteinExistence type="predicted"/>
<accession>A0A7J6FQW9</accession>
<evidence type="ECO:0000313" key="4">
    <source>
        <dbReference type="Proteomes" id="UP000583929"/>
    </source>
</evidence>
<evidence type="ECO:0000313" key="3">
    <source>
        <dbReference type="EMBL" id="KAF4372269.1"/>
    </source>
</evidence>
<keyword evidence="2" id="KW-1133">Transmembrane helix</keyword>
<dbReference type="EMBL" id="JAATIQ010000188">
    <property type="protein sequence ID" value="KAF4372269.1"/>
    <property type="molecule type" value="Genomic_DNA"/>
</dbReference>
<reference evidence="3 4" key="1">
    <citation type="journal article" date="2020" name="bioRxiv">
        <title>Sequence and annotation of 42 cannabis genomes reveals extensive copy number variation in cannabinoid synthesis and pathogen resistance genes.</title>
        <authorList>
            <person name="Mckernan K.J."/>
            <person name="Helbert Y."/>
            <person name="Kane L.T."/>
            <person name="Ebling H."/>
            <person name="Zhang L."/>
            <person name="Liu B."/>
            <person name="Eaton Z."/>
            <person name="Mclaughlin S."/>
            <person name="Kingan S."/>
            <person name="Baybayan P."/>
            <person name="Concepcion G."/>
            <person name="Jordan M."/>
            <person name="Riva A."/>
            <person name="Barbazuk W."/>
            <person name="Harkins T."/>
        </authorList>
    </citation>
    <scope>NUCLEOTIDE SEQUENCE [LARGE SCALE GENOMIC DNA]</scope>
    <source>
        <strain evidence="4">cv. Jamaican Lion 4</strain>
        <tissue evidence="3">Leaf</tissue>
    </source>
</reference>
<sequence>MFEEMRILSIQLVYLFNLFYLNLFSVHQNLSTPFIGVYLWFLHFPLAAGAMAFLTRSSAHRIPLQLASAQRALALHTTVPSLSSTSSSSAPTSYAQAPPPSITSPGGISKTAEFVISKSR</sequence>
<evidence type="ECO:0000256" key="1">
    <source>
        <dbReference type="SAM" id="MobiDB-lite"/>
    </source>
</evidence>
<organism evidence="3 4">
    <name type="scientific">Cannabis sativa</name>
    <name type="common">Hemp</name>
    <name type="synonym">Marijuana</name>
    <dbReference type="NCBI Taxonomy" id="3483"/>
    <lineage>
        <taxon>Eukaryota</taxon>
        <taxon>Viridiplantae</taxon>
        <taxon>Streptophyta</taxon>
        <taxon>Embryophyta</taxon>
        <taxon>Tracheophyta</taxon>
        <taxon>Spermatophyta</taxon>
        <taxon>Magnoliopsida</taxon>
        <taxon>eudicotyledons</taxon>
        <taxon>Gunneridae</taxon>
        <taxon>Pentapetalae</taxon>
        <taxon>rosids</taxon>
        <taxon>fabids</taxon>
        <taxon>Rosales</taxon>
        <taxon>Cannabaceae</taxon>
        <taxon>Cannabis</taxon>
    </lineage>
</organism>
<keyword evidence="4" id="KW-1185">Reference proteome</keyword>
<dbReference type="Proteomes" id="UP000583929">
    <property type="component" value="Unassembled WGS sequence"/>
</dbReference>
<gene>
    <name evidence="3" type="ORF">G4B88_007013</name>
</gene>
<protein>
    <submittedName>
        <fullName evidence="3">Uncharacterized protein</fullName>
    </submittedName>
</protein>
<feature type="transmembrane region" description="Helical" evidence="2">
    <location>
        <begin position="7"/>
        <end position="25"/>
    </location>
</feature>
<comment type="caution">
    <text evidence="3">The sequence shown here is derived from an EMBL/GenBank/DDBJ whole genome shotgun (WGS) entry which is preliminary data.</text>
</comment>
<dbReference type="AlphaFoldDB" id="A0A7J6FQW9"/>
<feature type="transmembrane region" description="Helical" evidence="2">
    <location>
        <begin position="37"/>
        <end position="55"/>
    </location>
</feature>
<name>A0A7J6FQW9_CANSA</name>
<feature type="compositionally biased region" description="Low complexity" evidence="1">
    <location>
        <begin position="81"/>
        <end position="96"/>
    </location>
</feature>
<evidence type="ECO:0000256" key="2">
    <source>
        <dbReference type="SAM" id="Phobius"/>
    </source>
</evidence>
<keyword evidence="2" id="KW-0812">Transmembrane</keyword>